<evidence type="ECO:0000256" key="6">
    <source>
        <dbReference type="ARBA" id="ARBA00023136"/>
    </source>
</evidence>
<keyword evidence="9" id="KW-1185">Reference proteome</keyword>
<dbReference type="AlphaFoldDB" id="A0AAP0FW44"/>
<dbReference type="Gene3D" id="1.20.120.290">
    <property type="entry name" value="Oxygen-evolving enhancer protein 3 (PsbQ), four-helix up-down bundle"/>
    <property type="match status" value="1"/>
</dbReference>
<reference evidence="8 9" key="1">
    <citation type="journal article" date="2022" name="Nat. Plants">
        <title>Genomes of leafy and leafless Platanthera orchids illuminate the evolution of mycoheterotrophy.</title>
        <authorList>
            <person name="Li M.H."/>
            <person name="Liu K.W."/>
            <person name="Li Z."/>
            <person name="Lu H.C."/>
            <person name="Ye Q.L."/>
            <person name="Zhang D."/>
            <person name="Wang J.Y."/>
            <person name="Li Y.F."/>
            <person name="Zhong Z.M."/>
            <person name="Liu X."/>
            <person name="Yu X."/>
            <person name="Liu D.K."/>
            <person name="Tu X.D."/>
            <person name="Liu B."/>
            <person name="Hao Y."/>
            <person name="Liao X.Y."/>
            <person name="Jiang Y.T."/>
            <person name="Sun W.H."/>
            <person name="Chen J."/>
            <person name="Chen Y.Q."/>
            <person name="Ai Y."/>
            <person name="Zhai J.W."/>
            <person name="Wu S.S."/>
            <person name="Zhou Z."/>
            <person name="Hsiao Y.Y."/>
            <person name="Wu W.L."/>
            <person name="Chen Y.Y."/>
            <person name="Lin Y.F."/>
            <person name="Hsu J.L."/>
            <person name="Li C.Y."/>
            <person name="Wang Z.W."/>
            <person name="Zhao X."/>
            <person name="Zhong W.Y."/>
            <person name="Ma X.K."/>
            <person name="Ma L."/>
            <person name="Huang J."/>
            <person name="Chen G.Z."/>
            <person name="Huang M.Z."/>
            <person name="Huang L."/>
            <person name="Peng D.H."/>
            <person name="Luo Y.B."/>
            <person name="Zou S.Q."/>
            <person name="Chen S.P."/>
            <person name="Lan S."/>
            <person name="Tsai W.C."/>
            <person name="Van de Peer Y."/>
            <person name="Liu Z.J."/>
        </authorList>
    </citation>
    <scope>NUCLEOTIDE SEQUENCE [LARGE SCALE GENOMIC DNA]</scope>
    <source>
        <strain evidence="8">Lor287</strain>
    </source>
</reference>
<keyword evidence="4" id="KW-0809">Transit peptide</keyword>
<evidence type="ECO:0000256" key="7">
    <source>
        <dbReference type="ARBA" id="ARBA00035649"/>
    </source>
</evidence>
<dbReference type="PANTHER" id="PTHR33399">
    <property type="entry name" value="OXYGEN-EVOLVING ENHANCER PROTEIN 3-1, CHLOROPLASTIC"/>
    <property type="match status" value="1"/>
</dbReference>
<comment type="caution">
    <text evidence="8">The sequence shown here is derived from an EMBL/GenBank/DDBJ whole genome shotgun (WGS) entry which is preliminary data.</text>
</comment>
<organism evidence="8 9">
    <name type="scientific">Platanthera zijinensis</name>
    <dbReference type="NCBI Taxonomy" id="2320716"/>
    <lineage>
        <taxon>Eukaryota</taxon>
        <taxon>Viridiplantae</taxon>
        <taxon>Streptophyta</taxon>
        <taxon>Embryophyta</taxon>
        <taxon>Tracheophyta</taxon>
        <taxon>Spermatophyta</taxon>
        <taxon>Magnoliopsida</taxon>
        <taxon>Liliopsida</taxon>
        <taxon>Asparagales</taxon>
        <taxon>Orchidaceae</taxon>
        <taxon>Orchidoideae</taxon>
        <taxon>Orchideae</taxon>
        <taxon>Orchidinae</taxon>
        <taxon>Platanthera</taxon>
    </lineage>
</organism>
<comment type="subcellular location">
    <subcellularLocation>
        <location evidence="1">Plastid</location>
        <location evidence="1">Chloroplast thylakoid membrane</location>
    </subcellularLocation>
</comment>
<dbReference type="Proteomes" id="UP001418222">
    <property type="component" value="Unassembled WGS sequence"/>
</dbReference>
<accession>A0AAP0FW44</accession>
<keyword evidence="3" id="KW-0934">Plastid</keyword>
<dbReference type="InterPro" id="IPR054099">
    <property type="entry name" value="PSII_PsbQ_pln"/>
</dbReference>
<keyword evidence="5" id="KW-0793">Thylakoid</keyword>
<dbReference type="SUPFAM" id="SSF101112">
    <property type="entry name" value="Oxygen-evolving enhancer protein 3"/>
    <property type="match status" value="1"/>
</dbReference>
<evidence type="ECO:0000256" key="3">
    <source>
        <dbReference type="ARBA" id="ARBA00022640"/>
    </source>
</evidence>
<evidence type="ECO:0008006" key="10">
    <source>
        <dbReference type="Google" id="ProtNLM"/>
    </source>
</evidence>
<keyword evidence="2" id="KW-0150">Chloroplast</keyword>
<dbReference type="EMBL" id="JBBWWQ010000019">
    <property type="protein sequence ID" value="KAK8919095.1"/>
    <property type="molecule type" value="Genomic_DNA"/>
</dbReference>
<sequence>MATRATTTIAGLRECSQAVLRRIGPAAPSIARVAVTIASAQPQQQGQAAGLEAPVDRRAALGLDAAWIAGGAFAGNALAEGKIVKPHKPKPSPGNPYGDEENGLWLPGLIPIPRVTNKINNPETGTRSFVQLGVYVANIGPEGSAYRIKHNAFDLLGWGDLLGRNAWSPLKKYLQLKSTIMYYDFDTVITAASEEQKPPLADLANRLFSSFEKVNLCLCNLLVMRRFSCEYAA</sequence>
<gene>
    <name evidence="8" type="ORF">KSP39_PZI021424</name>
</gene>
<evidence type="ECO:0000256" key="4">
    <source>
        <dbReference type="ARBA" id="ARBA00022946"/>
    </source>
</evidence>
<dbReference type="PANTHER" id="PTHR33399:SF2">
    <property type="entry name" value="PHOTOSYNTHETIC NDH SUBUNIT OF LUMENAL LOCATION 3, CHLOROPLASTIC"/>
    <property type="match status" value="1"/>
</dbReference>
<dbReference type="GO" id="GO:0019898">
    <property type="term" value="C:extrinsic component of membrane"/>
    <property type="evidence" value="ECO:0007669"/>
    <property type="project" value="InterPro"/>
</dbReference>
<dbReference type="Pfam" id="PF05757">
    <property type="entry name" value="PsbQ"/>
    <property type="match status" value="1"/>
</dbReference>
<evidence type="ECO:0000313" key="8">
    <source>
        <dbReference type="EMBL" id="KAK8919095.1"/>
    </source>
</evidence>
<dbReference type="GO" id="GO:0005509">
    <property type="term" value="F:calcium ion binding"/>
    <property type="evidence" value="ECO:0007669"/>
    <property type="project" value="InterPro"/>
</dbReference>
<evidence type="ECO:0000313" key="9">
    <source>
        <dbReference type="Proteomes" id="UP001418222"/>
    </source>
</evidence>
<evidence type="ECO:0000256" key="5">
    <source>
        <dbReference type="ARBA" id="ARBA00023078"/>
    </source>
</evidence>
<dbReference type="InterPro" id="IPR008797">
    <property type="entry name" value="PSII_PsbQ"/>
</dbReference>
<keyword evidence="6" id="KW-0472">Membrane</keyword>
<evidence type="ECO:0000256" key="1">
    <source>
        <dbReference type="ARBA" id="ARBA00004334"/>
    </source>
</evidence>
<dbReference type="GO" id="GO:0009654">
    <property type="term" value="C:photosystem II oxygen evolving complex"/>
    <property type="evidence" value="ECO:0007669"/>
    <property type="project" value="InterPro"/>
</dbReference>
<proteinExistence type="inferred from homology"/>
<protein>
    <recommendedName>
        <fullName evidence="10">Photosynthetic NDH subcomplex L 3</fullName>
    </recommendedName>
</protein>
<dbReference type="InterPro" id="IPR023222">
    <property type="entry name" value="PsbQ-like_dom_sf"/>
</dbReference>
<dbReference type="GO" id="GO:0009535">
    <property type="term" value="C:chloroplast thylakoid membrane"/>
    <property type="evidence" value="ECO:0007669"/>
    <property type="project" value="UniProtKB-SubCell"/>
</dbReference>
<comment type="similarity">
    <text evidence="7">Belongs to the PsbQ family.</text>
</comment>
<name>A0AAP0FW44_9ASPA</name>
<evidence type="ECO:0000256" key="2">
    <source>
        <dbReference type="ARBA" id="ARBA00022528"/>
    </source>
</evidence>
<dbReference type="GO" id="GO:0009767">
    <property type="term" value="P:photosynthetic electron transport chain"/>
    <property type="evidence" value="ECO:0007669"/>
    <property type="project" value="TreeGrafter"/>
</dbReference>